<dbReference type="Proteomes" id="UP000184204">
    <property type="component" value="Unassembled WGS sequence"/>
</dbReference>
<evidence type="ECO:0000313" key="5">
    <source>
        <dbReference type="EMBL" id="AMJ39913.1"/>
    </source>
</evidence>
<organism evidence="6 8">
    <name type="scientific">Anaerotignum propionicum DSM 1682</name>
    <dbReference type="NCBI Taxonomy" id="991789"/>
    <lineage>
        <taxon>Bacteria</taxon>
        <taxon>Bacillati</taxon>
        <taxon>Bacillota</taxon>
        <taxon>Clostridia</taxon>
        <taxon>Lachnospirales</taxon>
        <taxon>Anaerotignaceae</taxon>
        <taxon>Anaerotignum</taxon>
    </lineage>
</organism>
<proteinExistence type="inferred from homology"/>
<dbReference type="OrthoDB" id="9812413at2"/>
<sequence>MSITPINRLEPMQFLDQLNAENKTKNTQSDFRSIFSEAVSNVVDSETDLAREQYLFATGQSEDTHSLGIASTKAQISVDLLVTLRNKALESYNELMRINL</sequence>
<keyword evidence="6" id="KW-0282">Flagellum</keyword>
<keyword evidence="6" id="KW-0966">Cell projection</keyword>
<reference evidence="8" key="4">
    <citation type="submission" date="2016-11" db="EMBL/GenBank/DDBJ databases">
        <authorList>
            <person name="Jaros S."/>
            <person name="Januszkiewicz K."/>
            <person name="Wedrychowicz H."/>
        </authorList>
    </citation>
    <scope>NUCLEOTIDE SEQUENCE [LARGE SCALE GENOMIC DNA]</scope>
    <source>
        <strain evidence="8">DSM 1682</strain>
    </source>
</reference>
<dbReference type="Proteomes" id="UP000068026">
    <property type="component" value="Chromosome"/>
</dbReference>
<dbReference type="HAMAP" id="MF_00724">
    <property type="entry name" value="FliE"/>
    <property type="match status" value="1"/>
</dbReference>
<keyword evidence="3 4" id="KW-0975">Bacterial flagellum</keyword>
<dbReference type="InterPro" id="IPR001624">
    <property type="entry name" value="FliE"/>
</dbReference>
<evidence type="ECO:0000256" key="2">
    <source>
        <dbReference type="ARBA" id="ARBA00009272"/>
    </source>
</evidence>
<dbReference type="GO" id="GO:0009425">
    <property type="term" value="C:bacterial-type flagellum basal body"/>
    <property type="evidence" value="ECO:0007669"/>
    <property type="project" value="UniProtKB-SubCell"/>
</dbReference>
<evidence type="ECO:0000313" key="6">
    <source>
        <dbReference type="EMBL" id="SHE27382.1"/>
    </source>
</evidence>
<dbReference type="GO" id="GO:0005198">
    <property type="term" value="F:structural molecule activity"/>
    <property type="evidence" value="ECO:0007669"/>
    <property type="project" value="InterPro"/>
</dbReference>
<dbReference type="Pfam" id="PF02049">
    <property type="entry name" value="FliE"/>
    <property type="match status" value="1"/>
</dbReference>
<evidence type="ECO:0000256" key="1">
    <source>
        <dbReference type="ARBA" id="ARBA00004117"/>
    </source>
</evidence>
<keyword evidence="6" id="KW-0969">Cilium</keyword>
<comment type="similarity">
    <text evidence="2 4">Belongs to the FliE family.</text>
</comment>
<evidence type="ECO:0000313" key="7">
    <source>
        <dbReference type="Proteomes" id="UP000068026"/>
    </source>
</evidence>
<dbReference type="PANTHER" id="PTHR34653:SF1">
    <property type="entry name" value="FLAGELLAR HOOK-BASAL BODY COMPLEX PROTEIN FLIE"/>
    <property type="match status" value="1"/>
</dbReference>
<reference evidence="7" key="2">
    <citation type="submission" date="2016-01" db="EMBL/GenBank/DDBJ databases">
        <authorList>
            <person name="Poehlein A."/>
            <person name="Schlien K."/>
            <person name="Gottschalk G."/>
            <person name="Buckel W."/>
            <person name="Daniel R."/>
        </authorList>
    </citation>
    <scope>NUCLEOTIDE SEQUENCE [LARGE SCALE GENOMIC DNA]</scope>
    <source>
        <strain evidence="7">X2</strain>
    </source>
</reference>
<evidence type="ECO:0000256" key="4">
    <source>
        <dbReference type="HAMAP-Rule" id="MF_00724"/>
    </source>
</evidence>
<name>A0A110A6M4_ANAPI</name>
<accession>A0A110A6M4</accession>
<comment type="subcellular location">
    <subcellularLocation>
        <location evidence="1 4">Bacterial flagellum basal body</location>
    </subcellularLocation>
</comment>
<dbReference type="RefSeq" id="WP_066046998.1">
    <property type="nucleotide sequence ID" value="NZ_CP014223.1"/>
</dbReference>
<gene>
    <name evidence="4 5" type="primary">fliE</name>
    <name evidence="5" type="ORF">CPRO_02900</name>
    <name evidence="6" type="ORF">SAMN02745151_00061</name>
</gene>
<dbReference type="GO" id="GO:0071973">
    <property type="term" value="P:bacterial-type flagellum-dependent cell motility"/>
    <property type="evidence" value="ECO:0007669"/>
    <property type="project" value="InterPro"/>
</dbReference>
<evidence type="ECO:0000313" key="8">
    <source>
        <dbReference type="Proteomes" id="UP000184204"/>
    </source>
</evidence>
<dbReference type="EMBL" id="FQUA01000001">
    <property type="protein sequence ID" value="SHE27382.1"/>
    <property type="molecule type" value="Genomic_DNA"/>
</dbReference>
<keyword evidence="7" id="KW-1185">Reference proteome</keyword>
<protein>
    <recommendedName>
        <fullName evidence="4">Flagellar hook-basal body complex protein FliE</fullName>
    </recommendedName>
</protein>
<dbReference type="PRINTS" id="PR01006">
    <property type="entry name" value="FLGHOOKFLIE"/>
</dbReference>
<reference evidence="5 7" key="1">
    <citation type="journal article" date="2016" name="Genome Announc.">
        <title>Complete Genome Sequence of the Amino Acid-Fermenting Clostridium propionicum X2 (DSM 1682).</title>
        <authorList>
            <person name="Poehlein A."/>
            <person name="Schlien K."/>
            <person name="Chowdhury N.P."/>
            <person name="Gottschalk G."/>
            <person name="Buckel W."/>
            <person name="Daniel R."/>
        </authorList>
    </citation>
    <scope>NUCLEOTIDE SEQUENCE [LARGE SCALE GENOMIC DNA]</scope>
    <source>
        <strain evidence="5 7">X2</strain>
    </source>
</reference>
<evidence type="ECO:0000256" key="3">
    <source>
        <dbReference type="ARBA" id="ARBA00023143"/>
    </source>
</evidence>
<dbReference type="PANTHER" id="PTHR34653">
    <property type="match status" value="1"/>
</dbReference>
<dbReference type="GO" id="GO:0003774">
    <property type="term" value="F:cytoskeletal motor activity"/>
    <property type="evidence" value="ECO:0007669"/>
    <property type="project" value="InterPro"/>
</dbReference>
<dbReference type="AlphaFoldDB" id="A0A110A6M4"/>
<dbReference type="KEGG" id="cpro:CPRO_02900"/>
<dbReference type="EMBL" id="CP014223">
    <property type="protein sequence ID" value="AMJ39913.1"/>
    <property type="molecule type" value="Genomic_DNA"/>
</dbReference>
<reference evidence="6" key="3">
    <citation type="submission" date="2016-11" db="EMBL/GenBank/DDBJ databases">
        <authorList>
            <person name="Varghese N."/>
            <person name="Submissions S."/>
        </authorList>
    </citation>
    <scope>NUCLEOTIDE SEQUENCE</scope>
    <source>
        <strain evidence="6">DSM 1682</strain>
    </source>
</reference>